<evidence type="ECO:0000256" key="1">
    <source>
        <dbReference type="SAM" id="MobiDB-lite"/>
    </source>
</evidence>
<feature type="transmembrane region" description="Helical" evidence="2">
    <location>
        <begin position="12"/>
        <end position="36"/>
    </location>
</feature>
<protein>
    <submittedName>
        <fullName evidence="3">Uncharacterized membrane protein (DUF485 family)</fullName>
    </submittedName>
</protein>
<dbReference type="Proteomes" id="UP000732378">
    <property type="component" value="Unassembled WGS sequence"/>
</dbReference>
<gene>
    <name evidence="3" type="ORF">JOE61_003865</name>
</gene>
<accession>A0ABS2MFU3</accession>
<proteinExistence type="predicted"/>
<evidence type="ECO:0000313" key="4">
    <source>
        <dbReference type="Proteomes" id="UP000732378"/>
    </source>
</evidence>
<feature type="transmembrane region" description="Helical" evidence="2">
    <location>
        <begin position="42"/>
        <end position="65"/>
    </location>
</feature>
<keyword evidence="2" id="KW-0812">Transmembrane</keyword>
<dbReference type="EMBL" id="JAFBBZ010000001">
    <property type="protein sequence ID" value="MBM7510051.1"/>
    <property type="molecule type" value="Genomic_DNA"/>
</dbReference>
<comment type="caution">
    <text evidence="3">The sequence shown here is derived from an EMBL/GenBank/DDBJ whole genome shotgun (WGS) entry which is preliminary data.</text>
</comment>
<keyword evidence="4" id="KW-1185">Reference proteome</keyword>
<organism evidence="3 4">
    <name type="scientific">Nocardioides salarius</name>
    <dbReference type="NCBI Taxonomy" id="374513"/>
    <lineage>
        <taxon>Bacteria</taxon>
        <taxon>Bacillati</taxon>
        <taxon>Actinomycetota</taxon>
        <taxon>Actinomycetes</taxon>
        <taxon>Propionibacteriales</taxon>
        <taxon>Nocardioidaceae</taxon>
        <taxon>Nocardioides</taxon>
    </lineage>
</organism>
<keyword evidence="2" id="KW-1133">Transmembrane helix</keyword>
<sequence length="116" mass="12114">MTTTTDRPTVTNSTAVLVIGVLAIAGATIIGVLVAIPESKNQAATLTIVLGFLGTSIPTVLNAVLGKKANKKLDRVLNGEMDRKIMTAVHQVLDEREPLSAVDPTDVRADQGGPRA</sequence>
<feature type="region of interest" description="Disordered" evidence="1">
    <location>
        <begin position="96"/>
        <end position="116"/>
    </location>
</feature>
<dbReference type="RefSeq" id="WP_193667329.1">
    <property type="nucleotide sequence ID" value="NZ_JACDTV010000002.1"/>
</dbReference>
<keyword evidence="2" id="KW-0472">Membrane</keyword>
<reference evidence="3 4" key="1">
    <citation type="submission" date="2021-01" db="EMBL/GenBank/DDBJ databases">
        <title>Sequencing the genomes of 1000 actinobacteria strains.</title>
        <authorList>
            <person name="Klenk H.-P."/>
        </authorList>
    </citation>
    <scope>NUCLEOTIDE SEQUENCE [LARGE SCALE GENOMIC DNA]</scope>
    <source>
        <strain evidence="3 4">DSM 18239</strain>
    </source>
</reference>
<evidence type="ECO:0000256" key="2">
    <source>
        <dbReference type="SAM" id="Phobius"/>
    </source>
</evidence>
<evidence type="ECO:0000313" key="3">
    <source>
        <dbReference type="EMBL" id="MBM7510051.1"/>
    </source>
</evidence>
<name>A0ABS2MFU3_9ACTN</name>